<name>A0A0D6DUD1_9LACT</name>
<evidence type="ECO:0000313" key="3">
    <source>
        <dbReference type="Proteomes" id="UP000033166"/>
    </source>
</evidence>
<dbReference type="HOGENOM" id="CLU_1308840_0_0_9"/>
<sequence length="210" mass="24416">MMYLGLIVIVGFIAYLTQDKQDKKLPRWLKLIFWVLVLSILSKVSDTLAGAVFIGLIAWWFVKKPSRRRKQQVAEERSDTADAVPHFKSEEDPVKRYASTPKRQVALAELLSTPKELETYIDQEIDTFFMNEWTKMAAIYSDQTGQFDDDVRDNAGHQMREILDAIFAKFAKKKRAELVEKQSINEELKVKHKAEIDIAMQVYDKWQDKA</sequence>
<dbReference type="KEGG" id="lpk:LACPI_0136"/>
<accession>A0A0D6DUD1</accession>
<dbReference type="STRING" id="1364.LP2241_10115"/>
<dbReference type="AlphaFoldDB" id="A0A0D6DUD1"/>
<reference evidence="3" key="1">
    <citation type="submission" date="2015-01" db="EMBL/GenBank/DDBJ databases">
        <authorList>
            <person name="Andreevskaya M."/>
        </authorList>
    </citation>
    <scope>NUCLEOTIDE SEQUENCE [LARGE SCALE GENOMIC DNA]</scope>
    <source>
        <strain evidence="3">MKFS47</strain>
    </source>
</reference>
<protein>
    <submittedName>
        <fullName evidence="2">Uncharacterized protein</fullName>
    </submittedName>
</protein>
<proteinExistence type="predicted"/>
<evidence type="ECO:0000256" key="1">
    <source>
        <dbReference type="SAM" id="Phobius"/>
    </source>
</evidence>
<dbReference type="RefSeq" id="WP_047914631.1">
    <property type="nucleotide sequence ID" value="NZ_LN774769.1"/>
</dbReference>
<organism evidence="2 3">
    <name type="scientific">Pseudolactococcus piscium MKFS47</name>
    <dbReference type="NCBI Taxonomy" id="297352"/>
    <lineage>
        <taxon>Bacteria</taxon>
        <taxon>Bacillati</taxon>
        <taxon>Bacillota</taxon>
        <taxon>Bacilli</taxon>
        <taxon>Lactobacillales</taxon>
        <taxon>Streptococcaceae</taxon>
        <taxon>Pseudolactococcus</taxon>
    </lineage>
</organism>
<dbReference type="Proteomes" id="UP000033166">
    <property type="component" value="Chromosome I"/>
</dbReference>
<evidence type="ECO:0000313" key="2">
    <source>
        <dbReference type="EMBL" id="CEN27336.1"/>
    </source>
</evidence>
<keyword evidence="1" id="KW-0472">Membrane</keyword>
<gene>
    <name evidence="2" type="ORF">LACPI_0136</name>
</gene>
<dbReference type="EMBL" id="LN774769">
    <property type="protein sequence ID" value="CEN27336.1"/>
    <property type="molecule type" value="Genomic_DNA"/>
</dbReference>
<keyword evidence="1" id="KW-1133">Transmembrane helix</keyword>
<keyword evidence="1" id="KW-0812">Transmembrane</keyword>
<feature type="transmembrane region" description="Helical" evidence="1">
    <location>
        <begin position="32"/>
        <end position="62"/>
    </location>
</feature>